<evidence type="ECO:0000256" key="7">
    <source>
        <dbReference type="PROSITE-ProRule" id="PRU00552"/>
    </source>
</evidence>
<dbReference type="GO" id="GO:0005829">
    <property type="term" value="C:cytosol"/>
    <property type="evidence" value="ECO:0007669"/>
    <property type="project" value="TreeGrafter"/>
</dbReference>
<dbReference type="AlphaFoldDB" id="G0V0C7"/>
<evidence type="ECO:0000256" key="2">
    <source>
        <dbReference type="ARBA" id="ARBA00022741"/>
    </source>
</evidence>
<evidence type="ECO:0000259" key="10">
    <source>
        <dbReference type="PROSITE" id="PS51194"/>
    </source>
</evidence>
<dbReference type="GO" id="GO:0003724">
    <property type="term" value="F:RNA helicase activity"/>
    <property type="evidence" value="ECO:0007669"/>
    <property type="project" value="InterPro"/>
</dbReference>
<keyword evidence="4" id="KW-0347">Helicase</keyword>
<evidence type="ECO:0000256" key="1">
    <source>
        <dbReference type="ARBA" id="ARBA00022540"/>
    </source>
</evidence>
<dbReference type="InterPro" id="IPR014014">
    <property type="entry name" value="RNA_helicase_DEAD_Q_motif"/>
</dbReference>
<dbReference type="Gene3D" id="3.40.50.300">
    <property type="entry name" value="P-loop containing nucleotide triphosphate hydrolases"/>
    <property type="match status" value="2"/>
</dbReference>
<dbReference type="GO" id="GO:0016787">
    <property type="term" value="F:hydrolase activity"/>
    <property type="evidence" value="ECO:0007669"/>
    <property type="project" value="UniProtKB-KW"/>
</dbReference>
<dbReference type="PROSITE" id="PS51192">
    <property type="entry name" value="HELICASE_ATP_BIND_1"/>
    <property type="match status" value="1"/>
</dbReference>
<dbReference type="Pfam" id="PF00270">
    <property type="entry name" value="DEAD"/>
    <property type="match status" value="1"/>
</dbReference>
<dbReference type="GO" id="GO:0005524">
    <property type="term" value="F:ATP binding"/>
    <property type="evidence" value="ECO:0007669"/>
    <property type="project" value="UniProtKB-KW"/>
</dbReference>
<sequence>MSASLPNAVCKTWSDMALDDRLVEAVKRLKWSTPTPVQSACIPLALKGRDLMIQSRTGTGKTGAFLIPIIQRIITDSERVGGGRSTKCPLALILLPSEELCKQTVEVANALARYVKPRIIVNDLTLRGPTTGMRLAAAPIVITTAAALGKLCRSGGVASEELKPLRCVVIDEADLIISIAENSLRLVQSLIPPSTQTILASATLTDGVVHVKGQLLRNPVTISLNPDNREPPGAPALADSENIVLESRVTVRGAGADGGKLSHYYLVATDECHHHTLLYALYRLGHIQGKTLVFVNSEDTTYKLHSFLEQLGVSALVYDSNLPMNVRIDALHRFQTGAVGTLVCTDGTLECLDQLQEKGNVAGSEVAEATTPNHKGKRKAISSCEGSPGASALHRGIDFSDVRNVILFDGVPSASNAAFSRYTHRVGRAARGNKDGMAITFLTLHQARKVKQPLREYLGGKFSSFAPFKQMDRGSASRLQYRVDNVLASITRSSTRRQRVAAVAAELTRSAYLTSHMSDKDGAVLQRIISRTKGMTKCDKTLTDVPEYMKIKGADSAEEYGRRVRAPKRPAASEKRLVRKRSRDPLSNLTSLLKRRKS</sequence>
<dbReference type="PANTHER" id="PTHR47959">
    <property type="entry name" value="ATP-DEPENDENT RNA HELICASE RHLE-RELATED"/>
    <property type="match status" value="1"/>
</dbReference>
<dbReference type="VEuPathDB" id="TriTrypDB:TcIL3000.11.5020"/>
<keyword evidence="3" id="KW-0378">Hydrolase</keyword>
<evidence type="ECO:0000259" key="11">
    <source>
        <dbReference type="PROSITE" id="PS51195"/>
    </source>
</evidence>
<keyword evidence="2" id="KW-0547">Nucleotide-binding</keyword>
<dbReference type="SUPFAM" id="SSF52540">
    <property type="entry name" value="P-loop containing nucleoside triphosphate hydrolases"/>
    <property type="match status" value="2"/>
</dbReference>
<evidence type="ECO:0000259" key="9">
    <source>
        <dbReference type="PROSITE" id="PS51192"/>
    </source>
</evidence>
<dbReference type="PROSITE" id="PS51194">
    <property type="entry name" value="HELICASE_CTER"/>
    <property type="match status" value="1"/>
</dbReference>
<feature type="domain" description="Helicase ATP-binding" evidence="9">
    <location>
        <begin position="42"/>
        <end position="222"/>
    </location>
</feature>
<gene>
    <name evidence="12" type="ORF">TCIL3000_11_5020</name>
</gene>
<evidence type="ECO:0000256" key="8">
    <source>
        <dbReference type="SAM" id="MobiDB-lite"/>
    </source>
</evidence>
<feature type="short sequence motif" description="Q motif" evidence="7">
    <location>
        <begin position="11"/>
        <end position="39"/>
    </location>
</feature>
<feature type="region of interest" description="Disordered" evidence="8">
    <location>
        <begin position="558"/>
        <end position="598"/>
    </location>
</feature>
<reference evidence="12" key="1">
    <citation type="journal article" date="2012" name="Proc. Natl. Acad. Sci. U.S.A.">
        <title>Antigenic diversity is generated by distinct evolutionary mechanisms in African trypanosome species.</title>
        <authorList>
            <person name="Jackson A.P."/>
            <person name="Berry A."/>
            <person name="Aslett M."/>
            <person name="Allison H.C."/>
            <person name="Burton P."/>
            <person name="Vavrova-Anderson J."/>
            <person name="Brown R."/>
            <person name="Browne H."/>
            <person name="Corton N."/>
            <person name="Hauser H."/>
            <person name="Gamble J."/>
            <person name="Gilderthorp R."/>
            <person name="Marcello L."/>
            <person name="McQuillan J."/>
            <person name="Otto T.D."/>
            <person name="Quail M.A."/>
            <person name="Sanders M.J."/>
            <person name="van Tonder A."/>
            <person name="Ginger M.L."/>
            <person name="Field M.C."/>
            <person name="Barry J.D."/>
            <person name="Hertz-Fowler C."/>
            <person name="Berriman M."/>
        </authorList>
    </citation>
    <scope>NUCLEOTIDE SEQUENCE</scope>
    <source>
        <strain evidence="12">IL3000</strain>
    </source>
</reference>
<proteinExistence type="predicted"/>
<keyword evidence="1" id="KW-0396">Initiation factor</keyword>
<dbReference type="InterPro" id="IPR050079">
    <property type="entry name" value="DEAD_box_RNA_helicase"/>
</dbReference>
<feature type="domain" description="Helicase C-terminal" evidence="10">
    <location>
        <begin position="276"/>
        <end position="474"/>
    </location>
</feature>
<dbReference type="EMBL" id="HE575324">
    <property type="protein sequence ID" value="CCC95097.1"/>
    <property type="molecule type" value="Genomic_DNA"/>
</dbReference>
<name>G0V0C7_TRYCI</name>
<dbReference type="GO" id="GO:0003743">
    <property type="term" value="F:translation initiation factor activity"/>
    <property type="evidence" value="ECO:0007669"/>
    <property type="project" value="UniProtKB-KW"/>
</dbReference>
<evidence type="ECO:0000256" key="5">
    <source>
        <dbReference type="ARBA" id="ARBA00022840"/>
    </source>
</evidence>
<feature type="domain" description="DEAD-box RNA helicase Q" evidence="11">
    <location>
        <begin position="11"/>
        <end position="39"/>
    </location>
</feature>
<dbReference type="InterPro" id="IPR014001">
    <property type="entry name" value="Helicase_ATP-bd"/>
</dbReference>
<dbReference type="PANTHER" id="PTHR47959:SF1">
    <property type="entry name" value="ATP-DEPENDENT RNA HELICASE DBPA"/>
    <property type="match status" value="1"/>
</dbReference>
<dbReference type="PROSITE" id="PS51195">
    <property type="entry name" value="Q_MOTIF"/>
    <property type="match status" value="1"/>
</dbReference>
<dbReference type="InterPro" id="IPR011545">
    <property type="entry name" value="DEAD/DEAH_box_helicase_dom"/>
</dbReference>
<dbReference type="CDD" id="cd18787">
    <property type="entry name" value="SF2_C_DEAD"/>
    <property type="match status" value="1"/>
</dbReference>
<dbReference type="SMART" id="SM00487">
    <property type="entry name" value="DEXDc"/>
    <property type="match status" value="1"/>
</dbReference>
<keyword evidence="5" id="KW-0067">ATP-binding</keyword>
<evidence type="ECO:0000256" key="6">
    <source>
        <dbReference type="ARBA" id="ARBA00022917"/>
    </source>
</evidence>
<evidence type="ECO:0000313" key="12">
    <source>
        <dbReference type="EMBL" id="CCC95097.1"/>
    </source>
</evidence>
<evidence type="ECO:0000256" key="3">
    <source>
        <dbReference type="ARBA" id="ARBA00022801"/>
    </source>
</evidence>
<dbReference type="Pfam" id="PF00271">
    <property type="entry name" value="Helicase_C"/>
    <property type="match status" value="1"/>
</dbReference>
<organism evidence="12">
    <name type="scientific">Trypanosoma congolense (strain IL3000)</name>
    <dbReference type="NCBI Taxonomy" id="1068625"/>
    <lineage>
        <taxon>Eukaryota</taxon>
        <taxon>Discoba</taxon>
        <taxon>Euglenozoa</taxon>
        <taxon>Kinetoplastea</taxon>
        <taxon>Metakinetoplastina</taxon>
        <taxon>Trypanosomatida</taxon>
        <taxon>Trypanosomatidae</taxon>
        <taxon>Trypanosoma</taxon>
        <taxon>Nannomonas</taxon>
    </lineage>
</organism>
<keyword evidence="6" id="KW-0648">Protein biosynthesis</keyword>
<dbReference type="InterPro" id="IPR027417">
    <property type="entry name" value="P-loop_NTPase"/>
</dbReference>
<dbReference type="InterPro" id="IPR001650">
    <property type="entry name" value="Helicase_C-like"/>
</dbReference>
<protein>
    <submittedName>
        <fullName evidence="12">Uncharacterized protein TCIL3000_11_5020</fullName>
    </submittedName>
</protein>
<dbReference type="GO" id="GO:0003676">
    <property type="term" value="F:nucleic acid binding"/>
    <property type="evidence" value="ECO:0007669"/>
    <property type="project" value="InterPro"/>
</dbReference>
<accession>G0V0C7</accession>
<dbReference type="SMART" id="SM00490">
    <property type="entry name" value="HELICc"/>
    <property type="match status" value="1"/>
</dbReference>
<evidence type="ECO:0000256" key="4">
    <source>
        <dbReference type="ARBA" id="ARBA00022806"/>
    </source>
</evidence>